<dbReference type="AlphaFoldDB" id="A0A3A8EA51"/>
<comment type="caution">
    <text evidence="2">The sequence shown here is derived from an EMBL/GenBank/DDBJ whole genome shotgun (WGS) entry which is preliminary data.</text>
</comment>
<dbReference type="Pfam" id="PF13148">
    <property type="entry name" value="DUF3987"/>
    <property type="match status" value="1"/>
</dbReference>
<keyword evidence="3" id="KW-1185">Reference proteome</keyword>
<proteinExistence type="predicted"/>
<gene>
    <name evidence="2" type="ORF">D7V21_13825</name>
</gene>
<sequence length="725" mass="81491">MGEHKRGCGMNAKTPCDKTIDMFGGAAPLAVSTDPVTGNITEYHSIEDFTTGCIDERNLKVKPESYIYSKLPDYNCEECTVLPYVNPEQLSEIVGYAIKGIAKKYDTDQTPHKEIDSKKISFSIGKAGLIASNTNNKYMSYVLGTDNIDLFVKLAKAGEAVVLHKDIDAAYQIINNGMPETIFKMLVGEKPPANNADLFIQADEDLKNLSPNLIKKFFFDKKQQIIKSIESNLIAQPQVEEMPADRKAEKLDNWQAPISLRNDTLIQSKPYPIDELPEVVRNAILATAEYVQAPVAMAAQCVLASISFLAQGKVNAPKETNREGMPASLFFLTEGGSGGRKSSCQKLVELPIREHERQQYDEYKKSLEDWNARSKTIESKEFAQWALDNPRPTDPTSIFSDITIETLTKFYIKGIVKNASLSSDEAGQFFDGHTMKGDTAKSALGAFTKLFDDGYCQRNRASSDDNGMAYDVRLTFNLLGQRAVLAGALNDPTLRGQGFLPRFILTAPESIAGQRTHTIEFRQKLKNSHNDPRLTKFWNRCRDILKDELPVLLNESGEVPYFPVMQLSSEAELLELEFYNECEILQGSGKQFEFMQPFASRANELARRLGAVLAYFENKSEIDSEIMQAACAVIRHSLSEWFRYSDIEVADESDSEKLIKYLLTKCKKDKTNRLQRTVAMKGAPLQIRKAKEFDPCLNELIEFNYVRLVTINRSTYIELNPALLK</sequence>
<accession>A0A3A8EA51</accession>
<evidence type="ECO:0000313" key="3">
    <source>
        <dbReference type="Proteomes" id="UP000269001"/>
    </source>
</evidence>
<feature type="coiled-coil region" evidence="1">
    <location>
        <begin position="353"/>
        <end position="380"/>
    </location>
</feature>
<dbReference type="Proteomes" id="UP000269001">
    <property type="component" value="Unassembled WGS sequence"/>
</dbReference>
<reference evidence="2 3" key="1">
    <citation type="submission" date="2018-09" db="EMBL/GenBank/DDBJ databases">
        <title>The draft genome of Acinetobacter spp. strains.</title>
        <authorList>
            <person name="Qin J."/>
            <person name="Feng Y."/>
            <person name="Zong Z."/>
        </authorList>
    </citation>
    <scope>NUCLEOTIDE SEQUENCE [LARGE SCALE GENOMIC DNA]</scope>
    <source>
        <strain evidence="2 3">WCHAc060096</strain>
    </source>
</reference>
<keyword evidence="1" id="KW-0175">Coiled coil</keyword>
<evidence type="ECO:0000313" key="2">
    <source>
        <dbReference type="EMBL" id="RKG31545.1"/>
    </source>
</evidence>
<evidence type="ECO:0000256" key="1">
    <source>
        <dbReference type="SAM" id="Coils"/>
    </source>
</evidence>
<protein>
    <submittedName>
        <fullName evidence="2">DUF3987 domain-containing protein</fullName>
    </submittedName>
</protein>
<name>A0A3A8EA51_9GAMM</name>
<organism evidence="2 3">
    <name type="scientific">Acinetobacter guerrae</name>
    <dbReference type="NCBI Taxonomy" id="1843371"/>
    <lineage>
        <taxon>Bacteria</taxon>
        <taxon>Pseudomonadati</taxon>
        <taxon>Pseudomonadota</taxon>
        <taxon>Gammaproteobacteria</taxon>
        <taxon>Moraxellales</taxon>
        <taxon>Moraxellaceae</taxon>
        <taxon>Acinetobacter</taxon>
    </lineage>
</organism>
<dbReference type="EMBL" id="RAXU01000020">
    <property type="protein sequence ID" value="RKG31545.1"/>
    <property type="molecule type" value="Genomic_DNA"/>
</dbReference>
<dbReference type="InterPro" id="IPR025048">
    <property type="entry name" value="DUF3987"/>
</dbReference>